<evidence type="ECO:0000313" key="2">
    <source>
        <dbReference type="EMBL" id="CAG8971876.1"/>
    </source>
</evidence>
<evidence type="ECO:0000256" key="1">
    <source>
        <dbReference type="SAM" id="MobiDB-lite"/>
    </source>
</evidence>
<protein>
    <submittedName>
        <fullName evidence="2">Uncharacterized protein</fullName>
    </submittedName>
</protein>
<gene>
    <name evidence="2" type="ORF">HYALB_00001989</name>
</gene>
<name>A0A9N9LFY1_9HELO</name>
<keyword evidence="3" id="KW-1185">Reference proteome</keyword>
<feature type="region of interest" description="Disordered" evidence="1">
    <location>
        <begin position="1"/>
        <end position="25"/>
    </location>
</feature>
<sequence length="154" mass="17402">MPSLPHAGMTRSAAEPPINANKRQQNGVGQLVRLMMTWYLRNTAIGEASSTTSRKITGRALGIRNHTTNTSVRDRLRSAHHHTLVRKHALDSFHPFSYLCDHLRDEHTLYVIGTDVSKLPNYGVRGRLLLRHILPNLWTTESARIQINKSFTAS</sequence>
<dbReference type="AlphaFoldDB" id="A0A9N9LFY1"/>
<comment type="caution">
    <text evidence="2">The sequence shown here is derived from an EMBL/GenBank/DDBJ whole genome shotgun (WGS) entry which is preliminary data.</text>
</comment>
<accession>A0A9N9LFY1</accession>
<organism evidence="2 3">
    <name type="scientific">Hymenoscyphus albidus</name>
    <dbReference type="NCBI Taxonomy" id="595503"/>
    <lineage>
        <taxon>Eukaryota</taxon>
        <taxon>Fungi</taxon>
        <taxon>Dikarya</taxon>
        <taxon>Ascomycota</taxon>
        <taxon>Pezizomycotina</taxon>
        <taxon>Leotiomycetes</taxon>
        <taxon>Helotiales</taxon>
        <taxon>Helotiaceae</taxon>
        <taxon>Hymenoscyphus</taxon>
    </lineage>
</organism>
<reference evidence="2" key="1">
    <citation type="submission" date="2021-07" db="EMBL/GenBank/DDBJ databases">
        <authorList>
            <person name="Durling M."/>
        </authorList>
    </citation>
    <scope>NUCLEOTIDE SEQUENCE</scope>
</reference>
<dbReference type="Proteomes" id="UP000701801">
    <property type="component" value="Unassembled WGS sequence"/>
</dbReference>
<evidence type="ECO:0000313" key="3">
    <source>
        <dbReference type="Proteomes" id="UP000701801"/>
    </source>
</evidence>
<dbReference type="EMBL" id="CAJVRM010000028">
    <property type="protein sequence ID" value="CAG8971876.1"/>
    <property type="molecule type" value="Genomic_DNA"/>
</dbReference>
<proteinExistence type="predicted"/>